<accession>A0A497E160</accession>
<dbReference type="Proteomes" id="UP000279422">
    <property type="component" value="Unassembled WGS sequence"/>
</dbReference>
<gene>
    <name evidence="1" type="ORF">DRJ00_09165</name>
</gene>
<protein>
    <submittedName>
        <fullName evidence="1">Uncharacterized protein</fullName>
    </submittedName>
</protein>
<evidence type="ECO:0000313" key="1">
    <source>
        <dbReference type="EMBL" id="RLE06800.1"/>
    </source>
</evidence>
<dbReference type="EMBL" id="QMPZ01000224">
    <property type="protein sequence ID" value="RLE06800.1"/>
    <property type="molecule type" value="Genomic_DNA"/>
</dbReference>
<dbReference type="AlphaFoldDB" id="A0A497E160"/>
<organism evidence="1 2">
    <name type="scientific">Aerophobetes bacterium</name>
    <dbReference type="NCBI Taxonomy" id="2030807"/>
    <lineage>
        <taxon>Bacteria</taxon>
        <taxon>Candidatus Aerophobota</taxon>
    </lineage>
</organism>
<proteinExistence type="predicted"/>
<reference evidence="1 2" key="1">
    <citation type="submission" date="2018-06" db="EMBL/GenBank/DDBJ databases">
        <title>Extensive metabolic versatility and redundancy in microbially diverse, dynamic hydrothermal sediments.</title>
        <authorList>
            <person name="Dombrowski N."/>
            <person name="Teske A."/>
            <person name="Baker B.J."/>
        </authorList>
    </citation>
    <scope>NUCLEOTIDE SEQUENCE [LARGE SCALE GENOMIC DNA]</scope>
    <source>
        <strain evidence="1">B47_G16</strain>
    </source>
</reference>
<name>A0A497E160_UNCAE</name>
<evidence type="ECO:0000313" key="2">
    <source>
        <dbReference type="Proteomes" id="UP000279422"/>
    </source>
</evidence>
<comment type="caution">
    <text evidence="1">The sequence shown here is derived from an EMBL/GenBank/DDBJ whole genome shotgun (WGS) entry which is preliminary data.</text>
</comment>
<sequence>MIQLGLIAIGFIVLIFYLRGKGRIQRMPENKVVAKSDLLRRQVMSFLKEVREKTTSTKARRLDIEIERFQKAMQLDELLEKAEMEKNPKKAIDYYLEALAFIIKNNFELNRKGEIKEKIRALQEETEVQHTYSHHGEDSI</sequence>